<accession>A0ABR1BW87</accession>
<organism evidence="1 2">
    <name type="scientific">Necator americanus</name>
    <name type="common">Human hookworm</name>
    <dbReference type="NCBI Taxonomy" id="51031"/>
    <lineage>
        <taxon>Eukaryota</taxon>
        <taxon>Metazoa</taxon>
        <taxon>Ecdysozoa</taxon>
        <taxon>Nematoda</taxon>
        <taxon>Chromadorea</taxon>
        <taxon>Rhabditida</taxon>
        <taxon>Rhabditina</taxon>
        <taxon>Rhabditomorpha</taxon>
        <taxon>Strongyloidea</taxon>
        <taxon>Ancylostomatidae</taxon>
        <taxon>Bunostominae</taxon>
        <taxon>Necator</taxon>
    </lineage>
</organism>
<dbReference type="EMBL" id="JAVFWL010000001">
    <property type="protein sequence ID" value="KAK6729419.1"/>
    <property type="molecule type" value="Genomic_DNA"/>
</dbReference>
<protein>
    <submittedName>
        <fullName evidence="1">Uncharacterized protein</fullName>
    </submittedName>
</protein>
<dbReference type="Proteomes" id="UP001303046">
    <property type="component" value="Unassembled WGS sequence"/>
</dbReference>
<keyword evidence="2" id="KW-1185">Reference proteome</keyword>
<proteinExistence type="predicted"/>
<evidence type="ECO:0000313" key="2">
    <source>
        <dbReference type="Proteomes" id="UP001303046"/>
    </source>
</evidence>
<sequence length="80" mass="8046">MVSDSVRASKSVENGGVFDSVGLVFEAGAFACKASEPALDNPDGIGAFALSALDVAGCCSCSNAASPFIEDNSSKLLLRS</sequence>
<reference evidence="1 2" key="1">
    <citation type="submission" date="2023-08" db="EMBL/GenBank/DDBJ databases">
        <title>A Necator americanus chromosomal reference genome.</title>
        <authorList>
            <person name="Ilik V."/>
            <person name="Petrzelkova K.J."/>
            <person name="Pardy F."/>
            <person name="Fuh T."/>
            <person name="Niatou-Singa F.S."/>
            <person name="Gouil Q."/>
            <person name="Baker L."/>
            <person name="Ritchie M.E."/>
            <person name="Jex A.R."/>
            <person name="Gazzola D."/>
            <person name="Li H."/>
            <person name="Toshio Fujiwara R."/>
            <person name="Zhan B."/>
            <person name="Aroian R.V."/>
            <person name="Pafco B."/>
            <person name="Schwarz E.M."/>
        </authorList>
    </citation>
    <scope>NUCLEOTIDE SEQUENCE [LARGE SCALE GENOMIC DNA]</scope>
    <source>
        <strain evidence="1 2">Aroian</strain>
        <tissue evidence="1">Whole animal</tissue>
    </source>
</reference>
<comment type="caution">
    <text evidence="1">The sequence shown here is derived from an EMBL/GenBank/DDBJ whole genome shotgun (WGS) entry which is preliminary data.</text>
</comment>
<name>A0ABR1BW87_NECAM</name>
<gene>
    <name evidence="1" type="primary">Necator_chrI.g2588</name>
    <name evidence="1" type="ORF">RB195_006460</name>
</gene>
<evidence type="ECO:0000313" key="1">
    <source>
        <dbReference type="EMBL" id="KAK6729419.1"/>
    </source>
</evidence>